<dbReference type="NCBIfam" id="NF045515">
    <property type="entry name" value="Glp_gephyrin"/>
    <property type="match status" value="1"/>
</dbReference>
<reference evidence="14" key="1">
    <citation type="journal article" date="2018" name="Front. Microbiol.">
        <title>Genome-Based Analysis Reveals the Taxonomy and Diversity of the Family Idiomarinaceae.</title>
        <authorList>
            <person name="Liu Y."/>
            <person name="Lai Q."/>
            <person name="Shao Z."/>
        </authorList>
    </citation>
    <scope>NUCLEOTIDE SEQUENCE [LARGE SCALE GENOMIC DNA]</scope>
    <source>
        <strain evidence="14">BH195</strain>
    </source>
</reference>
<dbReference type="InterPro" id="IPR001453">
    <property type="entry name" value="MoaB/Mog_dom"/>
</dbReference>
<dbReference type="EC" id="2.10.1.1" evidence="11"/>
<dbReference type="Pfam" id="PF00994">
    <property type="entry name" value="MoCF_biosynth"/>
    <property type="match status" value="1"/>
</dbReference>
<dbReference type="Gene3D" id="2.40.340.10">
    <property type="entry name" value="MoeA, C-terminal, domain IV"/>
    <property type="match status" value="1"/>
</dbReference>
<dbReference type="InterPro" id="IPR036688">
    <property type="entry name" value="MoeA_C_domain_IV_sf"/>
</dbReference>
<evidence type="ECO:0000256" key="9">
    <source>
        <dbReference type="ARBA" id="ARBA00023150"/>
    </source>
</evidence>
<evidence type="ECO:0000256" key="8">
    <source>
        <dbReference type="ARBA" id="ARBA00022842"/>
    </source>
</evidence>
<dbReference type="PANTHER" id="PTHR10192">
    <property type="entry name" value="MOLYBDOPTERIN BIOSYNTHESIS PROTEIN"/>
    <property type="match status" value="1"/>
</dbReference>
<evidence type="ECO:0000256" key="10">
    <source>
        <dbReference type="ARBA" id="ARBA00047317"/>
    </source>
</evidence>
<dbReference type="EMBL" id="PIPW01000003">
    <property type="protein sequence ID" value="RUO51846.1"/>
    <property type="molecule type" value="Genomic_DNA"/>
</dbReference>
<dbReference type="OrthoDB" id="9804758at2"/>
<protein>
    <recommendedName>
        <fullName evidence="11">Molybdopterin molybdenumtransferase</fullName>
        <ecNumber evidence="11">2.10.1.1</ecNumber>
    </recommendedName>
</protein>
<dbReference type="InterPro" id="IPR005110">
    <property type="entry name" value="MoeA_linker/N"/>
</dbReference>
<dbReference type="UniPathway" id="UPA00344"/>
<dbReference type="Proteomes" id="UP000287198">
    <property type="component" value="Unassembled WGS sequence"/>
</dbReference>
<keyword evidence="5 11" id="KW-0500">Molybdenum</keyword>
<dbReference type="NCBIfam" id="NF007960">
    <property type="entry name" value="PRK10680.1"/>
    <property type="match status" value="1"/>
</dbReference>
<dbReference type="InterPro" id="IPR036425">
    <property type="entry name" value="MoaB/Mog-like_dom_sf"/>
</dbReference>
<sequence length="406" mass="44231">MSDQWLPVADALATIQRQIEPLHETETVALHDALDRIIATPVHAGIDVPGYDNSAMDGYALRAAEATTDTPLKVVGSALAGHPYTGDLPPQSCVRITTGAKMPAGCDAVIMQEQVQRTDSTIYCQSTVRPNDNVRLQGSDIREGAVILSRGQRLTPIHIGLLASLGKAEVEVFRRLRVALFSNGDELVLPGEELQAESQLYDSNRFTLHAMLQRLGVEVLDLGLIADDRDALEHAFQQAMRSADVIISSAGVSVGDADYTKEIMAKLGQIGFWKIAMKPGKPFAFGRLDESWFCGLPGNPVAALVTMDQIVQPMLRRLAGEHSAQPLQFQARASTSIRKKPGRMDFQRGRFTQRDGELWAEPAGSQSSAVLTSVAKANCFLLLEQDRDTIETGEIITIQPFDSLLT</sequence>
<dbReference type="SUPFAM" id="SSF63882">
    <property type="entry name" value="MoeA N-terminal region -like"/>
    <property type="match status" value="1"/>
</dbReference>
<evidence type="ECO:0000256" key="11">
    <source>
        <dbReference type="RuleBase" id="RU365090"/>
    </source>
</evidence>
<proteinExistence type="inferred from homology"/>
<dbReference type="GO" id="GO:0061599">
    <property type="term" value="F:molybdopterin molybdotransferase activity"/>
    <property type="evidence" value="ECO:0007669"/>
    <property type="project" value="UniProtKB-UniRule"/>
</dbReference>
<keyword evidence="7 11" id="KW-0479">Metal-binding</keyword>
<evidence type="ECO:0000256" key="2">
    <source>
        <dbReference type="ARBA" id="ARBA00002901"/>
    </source>
</evidence>
<evidence type="ECO:0000256" key="6">
    <source>
        <dbReference type="ARBA" id="ARBA00022679"/>
    </source>
</evidence>
<dbReference type="Gene3D" id="3.90.105.10">
    <property type="entry name" value="Molybdopterin biosynthesis moea protein, domain 2"/>
    <property type="match status" value="1"/>
</dbReference>
<keyword evidence="9 11" id="KW-0501">Molybdenum cofactor biosynthesis</keyword>
<evidence type="ECO:0000256" key="4">
    <source>
        <dbReference type="ARBA" id="ARBA00010763"/>
    </source>
</evidence>
<name>A0A432XSZ0_9GAMM</name>
<dbReference type="FunFam" id="2.170.190.11:FF:000001">
    <property type="entry name" value="Molybdopterin molybdenumtransferase"/>
    <property type="match status" value="1"/>
</dbReference>
<evidence type="ECO:0000256" key="5">
    <source>
        <dbReference type="ARBA" id="ARBA00022505"/>
    </source>
</evidence>
<organism evidence="13 14">
    <name type="scientific">Pseudidiomarina halophila</name>
    <dbReference type="NCBI Taxonomy" id="1449799"/>
    <lineage>
        <taxon>Bacteria</taxon>
        <taxon>Pseudomonadati</taxon>
        <taxon>Pseudomonadota</taxon>
        <taxon>Gammaproteobacteria</taxon>
        <taxon>Alteromonadales</taxon>
        <taxon>Idiomarinaceae</taxon>
        <taxon>Pseudidiomarina</taxon>
    </lineage>
</organism>
<dbReference type="AlphaFoldDB" id="A0A432XSZ0"/>
<evidence type="ECO:0000256" key="7">
    <source>
        <dbReference type="ARBA" id="ARBA00022723"/>
    </source>
</evidence>
<dbReference type="Gene3D" id="3.40.980.10">
    <property type="entry name" value="MoaB/Mog-like domain"/>
    <property type="match status" value="1"/>
</dbReference>
<dbReference type="PANTHER" id="PTHR10192:SF5">
    <property type="entry name" value="GEPHYRIN"/>
    <property type="match status" value="1"/>
</dbReference>
<dbReference type="SUPFAM" id="SSF63867">
    <property type="entry name" value="MoeA C-terminal domain-like"/>
    <property type="match status" value="1"/>
</dbReference>
<dbReference type="Gene3D" id="2.170.190.11">
    <property type="entry name" value="Molybdopterin biosynthesis moea protein, domain 3"/>
    <property type="match status" value="1"/>
</dbReference>
<dbReference type="SMART" id="SM00852">
    <property type="entry name" value="MoCF_biosynth"/>
    <property type="match status" value="1"/>
</dbReference>
<dbReference type="InterPro" id="IPR005111">
    <property type="entry name" value="MoeA_C_domain_IV"/>
</dbReference>
<keyword evidence="6 11" id="KW-0808">Transferase</keyword>
<dbReference type="FunFam" id="3.40.980.10:FF:000004">
    <property type="entry name" value="Molybdopterin molybdenumtransferase"/>
    <property type="match status" value="1"/>
</dbReference>
<dbReference type="RefSeq" id="WP_126763948.1">
    <property type="nucleotide sequence ID" value="NZ_JBHLTZ010000010.1"/>
</dbReference>
<keyword evidence="8 11" id="KW-0460">Magnesium</keyword>
<dbReference type="NCBIfam" id="TIGR00177">
    <property type="entry name" value="molyb_syn"/>
    <property type="match status" value="1"/>
</dbReference>
<evidence type="ECO:0000259" key="12">
    <source>
        <dbReference type="SMART" id="SM00852"/>
    </source>
</evidence>
<dbReference type="InterPro" id="IPR038987">
    <property type="entry name" value="MoeA-like"/>
</dbReference>
<evidence type="ECO:0000256" key="1">
    <source>
        <dbReference type="ARBA" id="ARBA00001946"/>
    </source>
</evidence>
<keyword evidence="14" id="KW-1185">Reference proteome</keyword>
<evidence type="ECO:0000256" key="3">
    <source>
        <dbReference type="ARBA" id="ARBA00005046"/>
    </source>
</evidence>
<dbReference type="Pfam" id="PF03453">
    <property type="entry name" value="MoeA_N"/>
    <property type="match status" value="1"/>
</dbReference>
<dbReference type="GO" id="GO:0006777">
    <property type="term" value="P:Mo-molybdopterin cofactor biosynthetic process"/>
    <property type="evidence" value="ECO:0007669"/>
    <property type="project" value="UniProtKB-UniRule"/>
</dbReference>
<dbReference type="Pfam" id="PF03454">
    <property type="entry name" value="MoeA_C"/>
    <property type="match status" value="1"/>
</dbReference>
<comment type="function">
    <text evidence="2 11">Catalyzes the insertion of molybdate into adenylated molybdopterin with the concomitant release of AMP.</text>
</comment>
<comment type="catalytic activity">
    <reaction evidence="10">
        <text>adenylyl-molybdopterin + molybdate = Mo-molybdopterin + AMP + H(+)</text>
        <dbReference type="Rhea" id="RHEA:35047"/>
        <dbReference type="ChEBI" id="CHEBI:15378"/>
        <dbReference type="ChEBI" id="CHEBI:36264"/>
        <dbReference type="ChEBI" id="CHEBI:62727"/>
        <dbReference type="ChEBI" id="CHEBI:71302"/>
        <dbReference type="ChEBI" id="CHEBI:456215"/>
        <dbReference type="EC" id="2.10.1.1"/>
    </reaction>
</comment>
<dbReference type="SUPFAM" id="SSF53218">
    <property type="entry name" value="Molybdenum cofactor biosynthesis proteins"/>
    <property type="match status" value="1"/>
</dbReference>
<comment type="pathway">
    <text evidence="3 11">Cofactor biosynthesis; molybdopterin biosynthesis.</text>
</comment>
<evidence type="ECO:0000313" key="14">
    <source>
        <dbReference type="Proteomes" id="UP000287198"/>
    </source>
</evidence>
<dbReference type="GO" id="GO:0005829">
    <property type="term" value="C:cytosol"/>
    <property type="evidence" value="ECO:0007669"/>
    <property type="project" value="TreeGrafter"/>
</dbReference>
<comment type="caution">
    <text evidence="13">The sequence shown here is derived from an EMBL/GenBank/DDBJ whole genome shotgun (WGS) entry which is preliminary data.</text>
</comment>
<accession>A0A432XSZ0</accession>
<dbReference type="InterPro" id="IPR036135">
    <property type="entry name" value="MoeA_linker/N_sf"/>
</dbReference>
<comment type="similarity">
    <text evidence="4 11">Belongs to the MoeA family.</text>
</comment>
<comment type="cofactor">
    <cofactor evidence="1 11">
        <name>Mg(2+)</name>
        <dbReference type="ChEBI" id="CHEBI:18420"/>
    </cofactor>
</comment>
<dbReference type="GO" id="GO:0046872">
    <property type="term" value="F:metal ion binding"/>
    <property type="evidence" value="ECO:0007669"/>
    <property type="project" value="UniProtKB-UniRule"/>
</dbReference>
<dbReference type="CDD" id="cd00887">
    <property type="entry name" value="MoeA"/>
    <property type="match status" value="1"/>
</dbReference>
<evidence type="ECO:0000313" key="13">
    <source>
        <dbReference type="EMBL" id="RUO51846.1"/>
    </source>
</evidence>
<feature type="domain" description="MoaB/Mog" evidence="12">
    <location>
        <begin position="179"/>
        <end position="317"/>
    </location>
</feature>
<gene>
    <name evidence="13" type="ORF">CWI69_09335</name>
</gene>